<sequence>MKIPISRRKALFPFVAEIMLTWLLTLSAHAALHPVQHSAREQINARVLTAASQQIDALAQKQQWQDYRYTFNVYIPSGVATDAPCPTEPQISAASSPETALSRMNFDVSCPGAAGWKVSVAVRPDVFVPVVMPTTLIARNTVLTAADLQLKKYNVSNSRNGLIMRMEEAVGLTSKRVLQPGKPLTHAELVEPLLVKRDQPVIIIARMEGITASMPGVALKNGRKGEMIKVRNASSQRIISGIVDDAGVVTTANTEQ</sequence>
<keyword evidence="8" id="KW-0966">Cell projection</keyword>
<dbReference type="SMART" id="SM00858">
    <property type="entry name" value="SAF"/>
    <property type="match status" value="1"/>
</dbReference>
<evidence type="ECO:0000256" key="3">
    <source>
        <dbReference type="ARBA" id="ARBA00014754"/>
    </source>
</evidence>
<evidence type="ECO:0000256" key="2">
    <source>
        <dbReference type="ARBA" id="ARBA00010474"/>
    </source>
</evidence>
<dbReference type="OrthoDB" id="6539695at2"/>
<dbReference type="InterPro" id="IPR013974">
    <property type="entry name" value="SAF"/>
</dbReference>
<dbReference type="Proteomes" id="UP000237003">
    <property type="component" value="Unassembled WGS sequence"/>
</dbReference>
<evidence type="ECO:0000313" key="8">
    <source>
        <dbReference type="EMBL" id="POU61383.1"/>
    </source>
</evidence>
<dbReference type="AlphaFoldDB" id="A0A2S4RRS7"/>
<dbReference type="PANTHER" id="PTHR36307:SF1">
    <property type="entry name" value="FLAGELLA BASAL BODY P-RING FORMATION PROTEIN FLGA"/>
    <property type="match status" value="1"/>
</dbReference>
<comment type="similarity">
    <text evidence="2">Belongs to the FlgA family.</text>
</comment>
<comment type="subcellular location">
    <subcellularLocation>
        <location evidence="1">Periplasm</location>
    </subcellularLocation>
</comment>
<protein>
    <recommendedName>
        <fullName evidence="3">Flagella basal body P-ring formation protein FlgA</fullName>
    </recommendedName>
</protein>
<keyword evidence="8" id="KW-0969">Cilium</keyword>
<dbReference type="InterPro" id="IPR039246">
    <property type="entry name" value="Flagellar_FlgA"/>
</dbReference>
<comment type="function">
    <text evidence="6">Involved in the assembly process of the P-ring formation. It may associate with FlgF on the rod constituting a structure essential for the P-ring assembly or may act as a modulator protein for the P-ring assembly.</text>
</comment>
<reference evidence="8 9" key="1">
    <citation type="submission" date="2018-01" db="EMBL/GenBank/DDBJ databases">
        <title>Complete genome sequences of 14 Citrobacter spp. isolated from plant in Canada.</title>
        <authorList>
            <person name="Bhandare S.G."/>
            <person name="Colavecchio A."/>
            <person name="Jeukens J."/>
            <person name="Emond-Rheault J.-G."/>
            <person name="Freschi L."/>
            <person name="Hamel J."/>
            <person name="Kukavica-Ibrulj I."/>
            <person name="Levesque R."/>
            <person name="Goodridge L."/>
        </authorList>
    </citation>
    <scope>NUCLEOTIDE SEQUENCE [LARGE SCALE GENOMIC DNA]</scope>
    <source>
        <strain evidence="8 9">S1285</strain>
    </source>
</reference>
<dbReference type="NCBIfam" id="TIGR03170">
    <property type="entry name" value="flgA_cterm"/>
    <property type="match status" value="1"/>
</dbReference>
<name>A0A2S4RRS7_CITAM</name>
<feature type="domain" description="SAF" evidence="7">
    <location>
        <begin position="128"/>
        <end position="190"/>
    </location>
</feature>
<accession>A0A2S4RRS7</accession>
<evidence type="ECO:0000259" key="7">
    <source>
        <dbReference type="SMART" id="SM00858"/>
    </source>
</evidence>
<evidence type="ECO:0000256" key="4">
    <source>
        <dbReference type="ARBA" id="ARBA00022729"/>
    </source>
</evidence>
<keyword evidence="4" id="KW-0732">Signal</keyword>
<dbReference type="PANTHER" id="PTHR36307">
    <property type="entry name" value="FLAGELLA BASAL BODY P-RING FORMATION PROTEIN FLGA"/>
    <property type="match status" value="1"/>
</dbReference>
<dbReference type="GO" id="GO:0042597">
    <property type="term" value="C:periplasmic space"/>
    <property type="evidence" value="ECO:0007669"/>
    <property type="project" value="UniProtKB-SubCell"/>
</dbReference>
<evidence type="ECO:0000256" key="6">
    <source>
        <dbReference type="ARBA" id="ARBA00025643"/>
    </source>
</evidence>
<dbReference type="CDD" id="cd11614">
    <property type="entry name" value="SAF_CpaB_FlgA_like"/>
    <property type="match status" value="1"/>
</dbReference>
<evidence type="ECO:0000256" key="1">
    <source>
        <dbReference type="ARBA" id="ARBA00004418"/>
    </source>
</evidence>
<dbReference type="EMBL" id="PQLX01000012">
    <property type="protein sequence ID" value="POU61383.1"/>
    <property type="molecule type" value="Genomic_DNA"/>
</dbReference>
<dbReference type="Pfam" id="PF13144">
    <property type="entry name" value="ChapFlgA"/>
    <property type="match status" value="1"/>
</dbReference>
<dbReference type="Gene3D" id="3.90.1210.10">
    <property type="entry name" value="Antifreeze-like/N-acetylneuraminic acid synthase C-terminal domain"/>
    <property type="match status" value="1"/>
</dbReference>
<evidence type="ECO:0000313" key="9">
    <source>
        <dbReference type="Proteomes" id="UP000237003"/>
    </source>
</evidence>
<keyword evidence="8" id="KW-0282">Flagellum</keyword>
<evidence type="ECO:0000256" key="5">
    <source>
        <dbReference type="ARBA" id="ARBA00022764"/>
    </source>
</evidence>
<comment type="caution">
    <text evidence="8">The sequence shown here is derived from an EMBL/GenBank/DDBJ whole genome shotgun (WGS) entry which is preliminary data.</text>
</comment>
<dbReference type="InterPro" id="IPR017585">
    <property type="entry name" value="SAF_FlgA"/>
</dbReference>
<dbReference type="GO" id="GO:0044780">
    <property type="term" value="P:bacterial-type flagellum assembly"/>
    <property type="evidence" value="ECO:0007669"/>
    <property type="project" value="InterPro"/>
</dbReference>
<dbReference type="Gene3D" id="2.30.30.760">
    <property type="match status" value="1"/>
</dbReference>
<gene>
    <name evidence="8" type="primary">flgA</name>
    <name evidence="8" type="ORF">C3430_23945</name>
</gene>
<keyword evidence="5" id="KW-0574">Periplasm</keyword>
<organism evidence="8 9">
    <name type="scientific">Citrobacter amalonaticus</name>
    <dbReference type="NCBI Taxonomy" id="35703"/>
    <lineage>
        <taxon>Bacteria</taxon>
        <taxon>Pseudomonadati</taxon>
        <taxon>Pseudomonadota</taxon>
        <taxon>Gammaproteobacteria</taxon>
        <taxon>Enterobacterales</taxon>
        <taxon>Enterobacteriaceae</taxon>
        <taxon>Citrobacter</taxon>
    </lineage>
</organism>
<proteinExistence type="inferred from homology"/>